<dbReference type="PANTHER" id="PTHR43477:SF1">
    <property type="entry name" value="DIHYDROANTICAPSIN 7-DEHYDROGENASE"/>
    <property type="match status" value="1"/>
</dbReference>
<evidence type="ECO:0000256" key="1">
    <source>
        <dbReference type="ARBA" id="ARBA00006484"/>
    </source>
</evidence>
<name>A0ABS1KZ77_9BACT</name>
<evidence type="ECO:0000313" key="4">
    <source>
        <dbReference type="Proteomes" id="UP000613030"/>
    </source>
</evidence>
<dbReference type="RefSeq" id="WP_202014625.1">
    <property type="nucleotide sequence ID" value="NZ_JAERRB010000012.1"/>
</dbReference>
<dbReference type="NCBIfam" id="NF005754">
    <property type="entry name" value="PRK07578.1"/>
    <property type="match status" value="1"/>
</dbReference>
<dbReference type="EMBL" id="JAERRB010000012">
    <property type="protein sequence ID" value="MBL0744764.1"/>
    <property type="molecule type" value="Genomic_DNA"/>
</dbReference>
<keyword evidence="4" id="KW-1185">Reference proteome</keyword>
<dbReference type="Proteomes" id="UP000613030">
    <property type="component" value="Unassembled WGS sequence"/>
</dbReference>
<protein>
    <submittedName>
        <fullName evidence="3">Short chain dehydrogenase</fullName>
    </submittedName>
</protein>
<dbReference type="InterPro" id="IPR036291">
    <property type="entry name" value="NAD(P)-bd_dom_sf"/>
</dbReference>
<accession>A0ABS1KZ77</accession>
<proteinExistence type="inferred from homology"/>
<dbReference type="InterPro" id="IPR051122">
    <property type="entry name" value="SDR_DHRS6-like"/>
</dbReference>
<sequence>MKIILVGATGTIGRTLFKNLSQRHDVVPVSHSKSDIKVDITSLASIEAMYKTVGPFDALVSVVGSAYFGSFEAMTEEDLYKGIRSKMMGQINLVMAGKKSIRDNGSFSLTSGILSEDPIRNGVALTMVNNAVNGFVLGASVELQRGVRINAVSPGLVEDSASALGAAFPGHIPVPMERVVMGYLKSIEGVETGKVIRIYG</sequence>
<reference evidence="3 4" key="1">
    <citation type="submission" date="2021-01" db="EMBL/GenBank/DDBJ databases">
        <title>Chryseolinea sp. Jin1 Genome sequencing and assembly.</title>
        <authorList>
            <person name="Kim I."/>
        </authorList>
    </citation>
    <scope>NUCLEOTIDE SEQUENCE [LARGE SCALE GENOMIC DNA]</scope>
    <source>
        <strain evidence="3 4">Jin1</strain>
    </source>
</reference>
<dbReference type="Gene3D" id="3.40.50.720">
    <property type="entry name" value="NAD(P)-binding Rossmann-like Domain"/>
    <property type="match status" value="1"/>
</dbReference>
<gene>
    <name evidence="3" type="ORF">JI741_26255</name>
</gene>
<comment type="similarity">
    <text evidence="1">Belongs to the short-chain dehydrogenases/reductases (SDR) family.</text>
</comment>
<dbReference type="InterPro" id="IPR002347">
    <property type="entry name" value="SDR_fam"/>
</dbReference>
<dbReference type="CDD" id="cd11731">
    <property type="entry name" value="Lin1944_like_SDR_c"/>
    <property type="match status" value="1"/>
</dbReference>
<comment type="caution">
    <text evidence="3">The sequence shown here is derived from an EMBL/GenBank/DDBJ whole genome shotgun (WGS) entry which is preliminary data.</text>
</comment>
<evidence type="ECO:0000256" key="2">
    <source>
        <dbReference type="ARBA" id="ARBA00023002"/>
    </source>
</evidence>
<dbReference type="Pfam" id="PF13561">
    <property type="entry name" value="adh_short_C2"/>
    <property type="match status" value="1"/>
</dbReference>
<keyword evidence="2" id="KW-0560">Oxidoreductase</keyword>
<dbReference type="PANTHER" id="PTHR43477">
    <property type="entry name" value="DIHYDROANTICAPSIN 7-DEHYDROGENASE"/>
    <property type="match status" value="1"/>
</dbReference>
<dbReference type="PRINTS" id="PR00081">
    <property type="entry name" value="GDHRDH"/>
</dbReference>
<organism evidence="3 4">
    <name type="scientific">Chryseolinea lacunae</name>
    <dbReference type="NCBI Taxonomy" id="2801331"/>
    <lineage>
        <taxon>Bacteria</taxon>
        <taxon>Pseudomonadati</taxon>
        <taxon>Bacteroidota</taxon>
        <taxon>Cytophagia</taxon>
        <taxon>Cytophagales</taxon>
        <taxon>Fulvivirgaceae</taxon>
        <taxon>Chryseolinea</taxon>
    </lineage>
</organism>
<dbReference type="SUPFAM" id="SSF51735">
    <property type="entry name" value="NAD(P)-binding Rossmann-fold domains"/>
    <property type="match status" value="1"/>
</dbReference>
<evidence type="ECO:0000313" key="3">
    <source>
        <dbReference type="EMBL" id="MBL0744764.1"/>
    </source>
</evidence>